<dbReference type="InterPro" id="IPR002159">
    <property type="entry name" value="CD36_fam"/>
</dbReference>
<reference evidence="11" key="1">
    <citation type="journal article" date="2016" name="Sci. Rep.">
        <title>Molecular characterization of firefly nuptial gifts: a multi-omics approach sheds light on postcopulatory sexual selection.</title>
        <authorList>
            <person name="Al-Wathiqui N."/>
            <person name="Fallon T.R."/>
            <person name="South A."/>
            <person name="Weng J.K."/>
            <person name="Lewis S.M."/>
        </authorList>
    </citation>
    <scope>NUCLEOTIDE SEQUENCE</scope>
</reference>
<keyword evidence="8" id="KW-0675">Receptor</keyword>
<feature type="transmembrane region" description="Helical" evidence="10">
    <location>
        <begin position="444"/>
        <end position="467"/>
    </location>
</feature>
<evidence type="ECO:0000256" key="8">
    <source>
        <dbReference type="ARBA" id="ARBA00023170"/>
    </source>
</evidence>
<protein>
    <recommendedName>
        <fullName evidence="12">Scavenger receptor class B member 1</fullName>
    </recommendedName>
</protein>
<keyword evidence="9" id="KW-0325">Glycoprotein</keyword>
<evidence type="ECO:0000313" key="11">
    <source>
        <dbReference type="EMBL" id="JAV88053.1"/>
    </source>
</evidence>
<evidence type="ECO:0000256" key="1">
    <source>
        <dbReference type="ARBA" id="ARBA00004651"/>
    </source>
</evidence>
<sequence>MPRQKMQIPITRWNICFICAGAVLTILGVAFLSCTSAIYDFIISSTLKLEPNSTLYKGWQKPDGAIRFDIYLFNWTNPHEIGDPNIKPKFEEVGPYRYIHFKEKTDIVWNTDNETITYKYLKYFYFDEENSPRHVSDVITTINMVPLTTAHITDDWHLAVQLFVSTPVKRSPVFVQKTVKEILFDGYEDPVLSVLNAVPFVSDTEATKFGWFIGRNGSVGTDGVYNMRTTAGDEFATLKNWNYANHTSFFEGRCGKIYGSGGEMFPRNLKPTHIDVFSAEMCRTGRFNFAKKTAVKGIPGYKFTVGDEVFDNGTKLKENVCYDNSLPSGILNVSSCKDHSPVFLSLPHFYYADPFYIDAVEGLHPEKDKHELYMILEPNTGLILDLAARMQINVQLHPLDGFGNFANLPHLIFPVLWFEQQVTVADELVANLKLLFQLPKILEIISLVIIVVGILCIIGMIIYIMCFKMRNKKEEKRPKEEIPLNSKS</sequence>
<feature type="transmembrane region" description="Helical" evidence="10">
    <location>
        <begin position="12"/>
        <end position="39"/>
    </location>
</feature>
<evidence type="ECO:0000256" key="6">
    <source>
        <dbReference type="ARBA" id="ARBA00023136"/>
    </source>
</evidence>
<dbReference type="GO" id="GO:0005737">
    <property type="term" value="C:cytoplasm"/>
    <property type="evidence" value="ECO:0007669"/>
    <property type="project" value="TreeGrafter"/>
</dbReference>
<evidence type="ECO:0000256" key="5">
    <source>
        <dbReference type="ARBA" id="ARBA00022989"/>
    </source>
</evidence>
<dbReference type="Pfam" id="PF01130">
    <property type="entry name" value="CD36"/>
    <property type="match status" value="1"/>
</dbReference>
<dbReference type="AlphaFoldDB" id="A0A1Y1MQV0"/>
<keyword evidence="4 10" id="KW-0812">Transmembrane</keyword>
<dbReference type="GO" id="GO:0005044">
    <property type="term" value="F:scavenger receptor activity"/>
    <property type="evidence" value="ECO:0007669"/>
    <property type="project" value="TreeGrafter"/>
</dbReference>
<evidence type="ECO:0008006" key="12">
    <source>
        <dbReference type="Google" id="ProtNLM"/>
    </source>
</evidence>
<keyword evidence="5 10" id="KW-1133">Transmembrane helix</keyword>
<evidence type="ECO:0000256" key="2">
    <source>
        <dbReference type="ARBA" id="ARBA00010532"/>
    </source>
</evidence>
<keyword evidence="7" id="KW-1015">Disulfide bond</keyword>
<comment type="subcellular location">
    <subcellularLocation>
        <location evidence="1">Cell membrane</location>
        <topology evidence="1">Multi-pass membrane protein</topology>
    </subcellularLocation>
</comment>
<evidence type="ECO:0000256" key="3">
    <source>
        <dbReference type="ARBA" id="ARBA00022475"/>
    </source>
</evidence>
<organism evidence="11">
    <name type="scientific">Photinus pyralis</name>
    <name type="common">Common eastern firefly</name>
    <name type="synonym">Lampyris pyralis</name>
    <dbReference type="NCBI Taxonomy" id="7054"/>
    <lineage>
        <taxon>Eukaryota</taxon>
        <taxon>Metazoa</taxon>
        <taxon>Ecdysozoa</taxon>
        <taxon>Arthropoda</taxon>
        <taxon>Hexapoda</taxon>
        <taxon>Insecta</taxon>
        <taxon>Pterygota</taxon>
        <taxon>Neoptera</taxon>
        <taxon>Endopterygota</taxon>
        <taxon>Coleoptera</taxon>
        <taxon>Polyphaga</taxon>
        <taxon>Elateriformia</taxon>
        <taxon>Elateroidea</taxon>
        <taxon>Lampyridae</taxon>
        <taxon>Lampyrinae</taxon>
        <taxon>Photinus</taxon>
    </lineage>
</organism>
<dbReference type="PROSITE" id="PS51257">
    <property type="entry name" value="PROKAR_LIPOPROTEIN"/>
    <property type="match status" value="1"/>
</dbReference>
<dbReference type="EMBL" id="GEZM01024023">
    <property type="protein sequence ID" value="JAV88053.1"/>
    <property type="molecule type" value="Transcribed_RNA"/>
</dbReference>
<dbReference type="InterPro" id="IPR005428">
    <property type="entry name" value="CD36/SCARB1/SNMP1"/>
</dbReference>
<dbReference type="PRINTS" id="PR01609">
    <property type="entry name" value="CD36FAMILY"/>
</dbReference>
<evidence type="ECO:0000256" key="4">
    <source>
        <dbReference type="ARBA" id="ARBA00022692"/>
    </source>
</evidence>
<keyword evidence="6 10" id="KW-0472">Membrane</keyword>
<name>A0A1Y1MQV0_PHOPY</name>
<proteinExistence type="inferred from homology"/>
<evidence type="ECO:0000256" key="7">
    <source>
        <dbReference type="ARBA" id="ARBA00023157"/>
    </source>
</evidence>
<dbReference type="PRINTS" id="PR01610">
    <property type="entry name" value="CD36ANTIGEN"/>
</dbReference>
<keyword evidence="3" id="KW-1003">Cell membrane</keyword>
<evidence type="ECO:0000256" key="9">
    <source>
        <dbReference type="ARBA" id="ARBA00023180"/>
    </source>
</evidence>
<dbReference type="PANTHER" id="PTHR11923">
    <property type="entry name" value="SCAVENGER RECEPTOR CLASS B TYPE-1 SR-B1"/>
    <property type="match status" value="1"/>
</dbReference>
<dbReference type="PANTHER" id="PTHR11923:SF93">
    <property type="entry name" value="GH07959P-RELATED"/>
    <property type="match status" value="1"/>
</dbReference>
<accession>A0A1Y1MQV0</accession>
<comment type="similarity">
    <text evidence="2">Belongs to the CD36 family.</text>
</comment>
<evidence type="ECO:0000256" key="10">
    <source>
        <dbReference type="SAM" id="Phobius"/>
    </source>
</evidence>
<dbReference type="GO" id="GO:0005886">
    <property type="term" value="C:plasma membrane"/>
    <property type="evidence" value="ECO:0007669"/>
    <property type="project" value="UniProtKB-SubCell"/>
</dbReference>